<dbReference type="PANTHER" id="PTHR12072:SF4">
    <property type="entry name" value="CWF19-LIKE PROTEIN 1"/>
    <property type="match status" value="1"/>
</dbReference>
<gene>
    <name evidence="3" type="ORF">Esi_0116_0007</name>
</gene>
<evidence type="ECO:0000313" key="4">
    <source>
        <dbReference type="Proteomes" id="UP000002630"/>
    </source>
</evidence>
<feature type="domain" description="Cwf19-like C-terminal" evidence="2">
    <location>
        <begin position="257"/>
        <end position="361"/>
    </location>
</feature>
<name>D8LD91_ECTSI</name>
<dbReference type="InterPro" id="IPR006768">
    <property type="entry name" value="Cwf19-like_C_dom-1"/>
</dbReference>
<dbReference type="STRING" id="2880.D8LD91"/>
<dbReference type="GO" id="GO:0000398">
    <property type="term" value="P:mRNA splicing, via spliceosome"/>
    <property type="evidence" value="ECO:0007669"/>
    <property type="project" value="TreeGrafter"/>
</dbReference>
<dbReference type="SUPFAM" id="SSF54197">
    <property type="entry name" value="HIT-like"/>
    <property type="match status" value="1"/>
</dbReference>
<evidence type="ECO:0000313" key="3">
    <source>
        <dbReference type="EMBL" id="CBN80149.1"/>
    </source>
</evidence>
<dbReference type="Proteomes" id="UP000002630">
    <property type="component" value="Unassembled WGS sequence"/>
</dbReference>
<dbReference type="GO" id="GO:0061632">
    <property type="term" value="F:RNA lariat debranching enzyme activator activity"/>
    <property type="evidence" value="ECO:0007669"/>
    <property type="project" value="TreeGrafter"/>
</dbReference>
<dbReference type="AlphaFoldDB" id="D8LD91"/>
<protein>
    <recommendedName>
        <fullName evidence="5">Cwf19-like C-terminal domain-containing protein</fullName>
    </recommendedName>
</protein>
<dbReference type="GO" id="GO:0071014">
    <property type="term" value="C:post-mRNA release spliceosomal complex"/>
    <property type="evidence" value="ECO:0007669"/>
    <property type="project" value="TreeGrafter"/>
</dbReference>
<reference evidence="3 4" key="1">
    <citation type="journal article" date="2010" name="Nature">
        <title>The Ectocarpus genome and the independent evolution of multicellularity in brown algae.</title>
        <authorList>
            <person name="Cock J.M."/>
            <person name="Sterck L."/>
            <person name="Rouze P."/>
            <person name="Scornet D."/>
            <person name="Allen A.E."/>
            <person name="Amoutzias G."/>
            <person name="Anthouard V."/>
            <person name="Artiguenave F."/>
            <person name="Aury J.M."/>
            <person name="Badger J.H."/>
            <person name="Beszteri B."/>
            <person name="Billiau K."/>
            <person name="Bonnet E."/>
            <person name="Bothwell J.H."/>
            <person name="Bowler C."/>
            <person name="Boyen C."/>
            <person name="Brownlee C."/>
            <person name="Carrano C.J."/>
            <person name="Charrier B."/>
            <person name="Cho G.Y."/>
            <person name="Coelho S.M."/>
            <person name="Collen J."/>
            <person name="Corre E."/>
            <person name="Da Silva C."/>
            <person name="Delage L."/>
            <person name="Delaroque N."/>
            <person name="Dittami S.M."/>
            <person name="Doulbeau S."/>
            <person name="Elias M."/>
            <person name="Farnham G."/>
            <person name="Gachon C.M."/>
            <person name="Gschloessl B."/>
            <person name="Heesch S."/>
            <person name="Jabbari K."/>
            <person name="Jubin C."/>
            <person name="Kawai H."/>
            <person name="Kimura K."/>
            <person name="Kloareg B."/>
            <person name="Kupper F.C."/>
            <person name="Lang D."/>
            <person name="Le Bail A."/>
            <person name="Leblanc C."/>
            <person name="Lerouge P."/>
            <person name="Lohr M."/>
            <person name="Lopez P.J."/>
            <person name="Martens C."/>
            <person name="Maumus F."/>
            <person name="Michel G."/>
            <person name="Miranda-Saavedra D."/>
            <person name="Morales J."/>
            <person name="Moreau H."/>
            <person name="Motomura T."/>
            <person name="Nagasato C."/>
            <person name="Napoli C.A."/>
            <person name="Nelson D.R."/>
            <person name="Nyvall-Collen P."/>
            <person name="Peters A.F."/>
            <person name="Pommier C."/>
            <person name="Potin P."/>
            <person name="Poulain J."/>
            <person name="Quesneville H."/>
            <person name="Read B."/>
            <person name="Rensing S.A."/>
            <person name="Ritter A."/>
            <person name="Rousvoal S."/>
            <person name="Samanta M."/>
            <person name="Samson G."/>
            <person name="Schroeder D.C."/>
            <person name="Segurens B."/>
            <person name="Strittmatter M."/>
            <person name="Tonon T."/>
            <person name="Tregear J.W."/>
            <person name="Valentin K."/>
            <person name="von Dassow P."/>
            <person name="Yamagishi T."/>
            <person name="Van de Peer Y."/>
            <person name="Wincker P."/>
        </authorList>
    </citation>
    <scope>NUCLEOTIDE SEQUENCE [LARGE SCALE GENOMIC DNA]</scope>
    <source>
        <strain evidence="4">Ec32 / CCAP1310/4</strain>
    </source>
</reference>
<accession>D8LD91</accession>
<dbReference type="InterPro" id="IPR036265">
    <property type="entry name" value="HIT-like_sf"/>
</dbReference>
<proteinExistence type="predicted"/>
<evidence type="ECO:0000259" key="1">
    <source>
        <dbReference type="Pfam" id="PF04676"/>
    </source>
</evidence>
<dbReference type="PANTHER" id="PTHR12072">
    <property type="entry name" value="CWF19, CELL CYCLE CONTROL PROTEIN"/>
    <property type="match status" value="1"/>
</dbReference>
<dbReference type="InterPro" id="IPR040194">
    <property type="entry name" value="Cwf19-like"/>
</dbReference>
<dbReference type="eggNOG" id="KOG2476">
    <property type="taxonomic scope" value="Eukaryota"/>
</dbReference>
<evidence type="ECO:0008006" key="5">
    <source>
        <dbReference type="Google" id="ProtNLM"/>
    </source>
</evidence>
<dbReference type="Gene3D" id="3.30.428.10">
    <property type="entry name" value="HIT-like"/>
    <property type="match status" value="1"/>
</dbReference>
<dbReference type="OrthoDB" id="444325at2759"/>
<feature type="domain" description="Cwf19-like protein C-terminal" evidence="1">
    <location>
        <begin position="380"/>
        <end position="472"/>
    </location>
</feature>
<dbReference type="Pfam" id="PF04677">
    <property type="entry name" value="CwfJ_C_1"/>
    <property type="match status" value="1"/>
</dbReference>
<dbReference type="EMBL" id="FN649760">
    <property type="protein sequence ID" value="CBN80149.1"/>
    <property type="molecule type" value="Genomic_DNA"/>
</dbReference>
<dbReference type="InParanoid" id="D8LD91"/>
<keyword evidence="4" id="KW-1185">Reference proteome</keyword>
<sequence>MVFAVGPLTSPDSGGGDEAALSPVLAGETPPAVPVYFFEAGGSESLSAKLEEHPYLESCRKVSAMAGYGGADLLLSTEWGRGMEVDLPERCFQELSAASVAPAAVGSEAVAKLAVAVKPRYHFAASEGAFFQRPPYRNYGSSGCMHTTRFISLGELAAGSAAPKDKTKKWVHALNLEPIAFMKKDDLSKRSADTTDCPYVPVDPNNRTVFVGNLRSGDVSAEQLEALFRAAGPLSGLPGAGKSGFGGGPHKADGRLECWFCLASPQLEDHLVCSVADEIYLAQPKGGLVPGHVLIVPVSHQQRYSELSAEGAKEAEQYKESFKRYCLSCGCEPFFFERCVPTKGAHHLHIQAVPIPAGEGSRGARILMRSEGTRHGMTFQEVPEDADLRATLKDGPYFYAELPGDVVGSRVRLIHRGGNIDARGNRRHVPLQFGRDVAAKLLSMPERAHWRDCSLPKAKEILQADIFKEAFKRQL</sequence>
<organism evidence="3 4">
    <name type="scientific">Ectocarpus siliculosus</name>
    <name type="common">Brown alga</name>
    <name type="synonym">Conferva siliculosa</name>
    <dbReference type="NCBI Taxonomy" id="2880"/>
    <lineage>
        <taxon>Eukaryota</taxon>
        <taxon>Sar</taxon>
        <taxon>Stramenopiles</taxon>
        <taxon>Ochrophyta</taxon>
        <taxon>PX clade</taxon>
        <taxon>Phaeophyceae</taxon>
        <taxon>Ectocarpales</taxon>
        <taxon>Ectocarpaceae</taxon>
        <taxon>Ectocarpus</taxon>
    </lineage>
</organism>
<evidence type="ECO:0000259" key="2">
    <source>
        <dbReference type="Pfam" id="PF04677"/>
    </source>
</evidence>
<dbReference type="Pfam" id="PF04676">
    <property type="entry name" value="CwfJ_C_2"/>
    <property type="match status" value="1"/>
</dbReference>
<dbReference type="InterPro" id="IPR006767">
    <property type="entry name" value="Cwf19-like_C_dom-2"/>
</dbReference>